<dbReference type="STRING" id="40754.THII_2988"/>
<evidence type="ECO:0000313" key="5">
    <source>
        <dbReference type="Proteomes" id="UP000031623"/>
    </source>
</evidence>
<dbReference type="PANTHER" id="PTHR43026:SF1">
    <property type="entry name" value="2-HYDROXYACID DEHYDROGENASE HOMOLOG 1-RELATED"/>
    <property type="match status" value="1"/>
</dbReference>
<evidence type="ECO:0000256" key="2">
    <source>
        <dbReference type="ARBA" id="ARBA00023027"/>
    </source>
</evidence>
<organism evidence="4 5">
    <name type="scientific">Thioploca ingrica</name>
    <dbReference type="NCBI Taxonomy" id="40754"/>
    <lineage>
        <taxon>Bacteria</taxon>
        <taxon>Pseudomonadati</taxon>
        <taxon>Pseudomonadota</taxon>
        <taxon>Gammaproteobacteria</taxon>
        <taxon>Thiotrichales</taxon>
        <taxon>Thiotrichaceae</taxon>
        <taxon>Thioploca</taxon>
    </lineage>
</organism>
<feature type="domain" description="D-isomer specific 2-hydroxyacid dehydrogenase NAD-binding" evidence="3">
    <location>
        <begin position="107"/>
        <end position="290"/>
    </location>
</feature>
<sequence>MLSVFFYEAFQEEEQALKRYLSPKLKVGFTWQTIQEAGETYPPAALISIRTQSIIPPAWGTKLSGLLTRSTGYDHIHHYLSQCQCNLPCGYLPLYCHRAVAEQTLLLWLTLLRKLPQQLHQFHTFNRDGLTGQECQQKTLLVVGVGHIGYEVVKIGQNLGMLALGVDIEKKHPDVAYVTLEEGLPQADIVVCAMNLTADNRNYFNYSALKRGKPGMIFINIARGEMSPPADLLRLLDEQFLGGIALDVYDRESELATSLRRGQVIDHHPDLGAILELAKRPHVILTPHNAFNTQEAVARKADHSIQQVNAFLATGQFIWSVPF</sequence>
<reference evidence="4 5" key="1">
    <citation type="journal article" date="2014" name="ISME J.">
        <title>Ecophysiology of Thioploca ingrica as revealed by the complete genome sequence supplemented with proteomic evidence.</title>
        <authorList>
            <person name="Kojima H."/>
            <person name="Ogura Y."/>
            <person name="Yamamoto N."/>
            <person name="Togashi T."/>
            <person name="Mori H."/>
            <person name="Watanabe T."/>
            <person name="Nemoto F."/>
            <person name="Kurokawa K."/>
            <person name="Hayashi T."/>
            <person name="Fukui M."/>
        </authorList>
    </citation>
    <scope>NUCLEOTIDE SEQUENCE [LARGE SCALE GENOMIC DNA]</scope>
</reference>
<name>A0A090AP72_9GAMM</name>
<dbReference type="InterPro" id="IPR006140">
    <property type="entry name" value="D-isomer_DH_NAD-bd"/>
</dbReference>
<dbReference type="EMBL" id="AP014633">
    <property type="protein sequence ID" value="BAP57285.1"/>
    <property type="molecule type" value="Genomic_DNA"/>
</dbReference>
<keyword evidence="2" id="KW-0520">NAD</keyword>
<dbReference type="OrthoDB" id="9805416at2"/>
<dbReference type="InterPro" id="IPR036291">
    <property type="entry name" value="NAD(P)-bd_dom_sf"/>
</dbReference>
<dbReference type="Gene3D" id="3.40.50.720">
    <property type="entry name" value="NAD(P)-binding Rossmann-like Domain"/>
    <property type="match status" value="2"/>
</dbReference>
<keyword evidence="5" id="KW-1185">Reference proteome</keyword>
<proteinExistence type="inferred from homology"/>
<dbReference type="GO" id="GO:0051287">
    <property type="term" value="F:NAD binding"/>
    <property type="evidence" value="ECO:0007669"/>
    <property type="project" value="InterPro"/>
</dbReference>
<evidence type="ECO:0000256" key="1">
    <source>
        <dbReference type="ARBA" id="ARBA00005854"/>
    </source>
</evidence>
<accession>A0A090AP72</accession>
<dbReference type="KEGG" id="tig:THII_2988"/>
<dbReference type="InterPro" id="IPR058205">
    <property type="entry name" value="D-LDH-like"/>
</dbReference>
<dbReference type="HOGENOM" id="CLU_768847_0_0_6"/>
<evidence type="ECO:0000313" key="4">
    <source>
        <dbReference type="EMBL" id="BAP57285.1"/>
    </source>
</evidence>
<dbReference type="Proteomes" id="UP000031623">
    <property type="component" value="Chromosome"/>
</dbReference>
<dbReference type="Pfam" id="PF02826">
    <property type="entry name" value="2-Hacid_dh_C"/>
    <property type="match status" value="1"/>
</dbReference>
<dbReference type="AlphaFoldDB" id="A0A090AP72"/>
<comment type="similarity">
    <text evidence="1">Belongs to the D-isomer specific 2-hydroxyacid dehydrogenase family.</text>
</comment>
<protein>
    <submittedName>
        <fullName evidence="4">Hydroxyacid dehydrogenase</fullName>
    </submittedName>
</protein>
<gene>
    <name evidence="4" type="ORF">THII_2988</name>
</gene>
<dbReference type="PANTHER" id="PTHR43026">
    <property type="entry name" value="2-HYDROXYACID DEHYDROGENASE HOMOLOG 1-RELATED"/>
    <property type="match status" value="1"/>
</dbReference>
<dbReference type="SUPFAM" id="SSF51735">
    <property type="entry name" value="NAD(P)-binding Rossmann-fold domains"/>
    <property type="match status" value="1"/>
</dbReference>
<evidence type="ECO:0000259" key="3">
    <source>
        <dbReference type="Pfam" id="PF02826"/>
    </source>
</evidence>
<dbReference type="GO" id="GO:0008720">
    <property type="term" value="F:D-lactate dehydrogenase (NAD+) activity"/>
    <property type="evidence" value="ECO:0007669"/>
    <property type="project" value="TreeGrafter"/>
</dbReference>